<gene>
    <name evidence="2" type="ORF">SD37_21055</name>
</gene>
<dbReference type="eggNOG" id="COG4282">
    <property type="taxonomic scope" value="Bacteria"/>
</dbReference>
<dbReference type="AlphaFoldDB" id="A0A193C0E6"/>
<dbReference type="EMBL" id="CP016174">
    <property type="protein sequence ID" value="ANN17889.1"/>
    <property type="molecule type" value="Genomic_DNA"/>
</dbReference>
<dbReference type="Proteomes" id="UP000093695">
    <property type="component" value="Chromosome"/>
</dbReference>
<reference evidence="2 3" key="1">
    <citation type="journal article" date="2015" name="Genome Announc.">
        <title>Draft Genome Sequence of Norvancomycin-Producing Strain Amycolatopsis orientalis CPCC200066.</title>
        <authorList>
            <person name="Lei X."/>
            <person name="Yuan F."/>
            <person name="Shi Y."/>
            <person name="Li X."/>
            <person name="Wang L."/>
            <person name="Hong B."/>
        </authorList>
    </citation>
    <scope>NUCLEOTIDE SEQUENCE [LARGE SCALE GENOMIC DNA]</scope>
    <source>
        <strain evidence="2 3">B-37</strain>
    </source>
</reference>
<protein>
    <recommendedName>
        <fullName evidence="1">Knr4/Smi1-like domain-containing protein</fullName>
    </recommendedName>
</protein>
<keyword evidence="3" id="KW-1185">Reference proteome</keyword>
<dbReference type="Pfam" id="PF09346">
    <property type="entry name" value="SMI1_KNR4"/>
    <property type="match status" value="1"/>
</dbReference>
<evidence type="ECO:0000259" key="1">
    <source>
        <dbReference type="Pfam" id="PF09346"/>
    </source>
</evidence>
<dbReference type="RefSeq" id="WP_044856602.1">
    <property type="nucleotide sequence ID" value="NZ_CP016174.1"/>
</dbReference>
<accession>A0A193C0E6</accession>
<proteinExistence type="predicted"/>
<sequence>MCTSVARTWQRIVALLSEHAPATAREIRPPAPAADLEHLRDRVGLEVPPELADWWAVMDGVDDGRDHGSGNRSGYLVPKNYLPLPVKRAEDEYVRQSRYPDPGCCTPEGAHRKEAGQDGFPFCTGVLPIGRAIDGGLLCVDLRPGEDHGCVMEWYASEGIYRSEWASVTEILDEIAERLDDYLHDREPPYRERHPVITDGELTWP</sequence>
<organism evidence="2 3">
    <name type="scientific">Amycolatopsis orientalis</name>
    <name type="common">Nocardia orientalis</name>
    <dbReference type="NCBI Taxonomy" id="31958"/>
    <lineage>
        <taxon>Bacteria</taxon>
        <taxon>Bacillati</taxon>
        <taxon>Actinomycetota</taxon>
        <taxon>Actinomycetes</taxon>
        <taxon>Pseudonocardiales</taxon>
        <taxon>Pseudonocardiaceae</taxon>
        <taxon>Amycolatopsis</taxon>
    </lineage>
</organism>
<dbReference type="KEGG" id="aori:SD37_21055"/>
<dbReference type="InterPro" id="IPR018958">
    <property type="entry name" value="Knr4/Smi1-like_dom"/>
</dbReference>
<feature type="domain" description="Knr4/Smi1-like" evidence="1">
    <location>
        <begin position="30"/>
        <end position="173"/>
    </location>
</feature>
<name>A0A193C0E6_AMYOR</name>
<evidence type="ECO:0000313" key="2">
    <source>
        <dbReference type="EMBL" id="ANN17889.1"/>
    </source>
</evidence>
<evidence type="ECO:0000313" key="3">
    <source>
        <dbReference type="Proteomes" id="UP000093695"/>
    </source>
</evidence>